<keyword evidence="7" id="KW-1185">Reference proteome</keyword>
<dbReference type="Pfam" id="PF00025">
    <property type="entry name" value="Arf"/>
    <property type="match status" value="1"/>
</dbReference>
<feature type="binding site" evidence="3">
    <location>
        <begin position="21"/>
        <end position="28"/>
    </location>
    <ligand>
        <name>GTP</name>
        <dbReference type="ChEBI" id="CHEBI:37565"/>
    </ligand>
</feature>
<evidence type="ECO:0008006" key="8">
    <source>
        <dbReference type="Google" id="ProtNLM"/>
    </source>
</evidence>
<dbReference type="GO" id="GO:0046872">
    <property type="term" value="F:metal ion binding"/>
    <property type="evidence" value="ECO:0007669"/>
    <property type="project" value="UniProtKB-KW"/>
</dbReference>
<feature type="binding site" evidence="4">
    <location>
        <position position="28"/>
    </location>
    <ligand>
        <name>Mg(2+)</name>
        <dbReference type="ChEBI" id="CHEBI:18420"/>
    </ligand>
</feature>
<proteinExistence type="inferred from homology"/>
<dbReference type="GeneID" id="14869516"/>
<dbReference type="EMBL" id="GL883021">
    <property type="protein sequence ID" value="EGG17493.1"/>
    <property type="molecule type" value="Genomic_DNA"/>
</dbReference>
<dbReference type="Proteomes" id="UP000007797">
    <property type="component" value="Unassembled WGS sequence"/>
</dbReference>
<evidence type="ECO:0000256" key="3">
    <source>
        <dbReference type="PIRSR" id="PIRSR606689-1"/>
    </source>
</evidence>
<dbReference type="Gene3D" id="3.40.50.300">
    <property type="entry name" value="P-loop containing nucleotide triphosphate hydrolases"/>
    <property type="match status" value="1"/>
</dbReference>
<evidence type="ECO:0000313" key="6">
    <source>
        <dbReference type="EMBL" id="EGG17493.1"/>
    </source>
</evidence>
<reference evidence="7" key="1">
    <citation type="journal article" date="2011" name="Genome Res.">
        <title>Phylogeny-wide analysis of social amoeba genomes highlights ancient origins for complex intercellular communication.</title>
        <authorList>
            <person name="Heidel A.J."/>
            <person name="Lawal H.M."/>
            <person name="Felder M."/>
            <person name="Schilde C."/>
            <person name="Helps N.R."/>
            <person name="Tunggal B."/>
            <person name="Rivero F."/>
            <person name="John U."/>
            <person name="Schleicher M."/>
            <person name="Eichinger L."/>
            <person name="Platzer M."/>
            <person name="Noegel A.A."/>
            <person name="Schaap P."/>
            <person name="Gloeckner G."/>
        </authorList>
    </citation>
    <scope>NUCLEOTIDE SEQUENCE [LARGE SCALE GENOMIC DNA]</scope>
    <source>
        <strain evidence="7">SH3</strain>
    </source>
</reference>
<dbReference type="InterPro" id="IPR005225">
    <property type="entry name" value="Small_GTP-bd"/>
</dbReference>
<dbReference type="NCBIfam" id="TIGR00231">
    <property type="entry name" value="small_GTP"/>
    <property type="match status" value="1"/>
</dbReference>
<keyword evidence="2 3" id="KW-0342">GTP-binding</keyword>
<evidence type="ECO:0000256" key="5">
    <source>
        <dbReference type="RuleBase" id="RU003925"/>
    </source>
</evidence>
<organism evidence="6 7">
    <name type="scientific">Cavenderia fasciculata</name>
    <name type="common">Slime mold</name>
    <name type="synonym">Dictyostelium fasciculatum</name>
    <dbReference type="NCBI Taxonomy" id="261658"/>
    <lineage>
        <taxon>Eukaryota</taxon>
        <taxon>Amoebozoa</taxon>
        <taxon>Evosea</taxon>
        <taxon>Eumycetozoa</taxon>
        <taxon>Dictyostelia</taxon>
        <taxon>Acytosteliales</taxon>
        <taxon>Cavenderiaceae</taxon>
        <taxon>Cavenderia</taxon>
    </lineage>
</organism>
<gene>
    <name evidence="6" type="ORF">DFA_08489</name>
</gene>
<feature type="binding site" evidence="4">
    <location>
        <position position="51"/>
    </location>
    <ligand>
        <name>Mg(2+)</name>
        <dbReference type="ChEBI" id="CHEBI:18420"/>
    </ligand>
</feature>
<sequence>MGLVQSLVSCQPPTFKIVMMGMYMVGKTTILYRLKDNKTSSLKDTPYTNPSLGFNVETIKVNKSLHLYIWDVSSLSAITKIRYQIFPGCRGIIYVLESTILEDSEKLTETREDLLSIVKDAELDGQPLLILVNKMDMDKSSNIIDRITTYFNFNEMIKNGRAWSIFPITATTGQGLNEAIHWLDNQLTNSINGTKSNH</sequence>
<evidence type="ECO:0000256" key="1">
    <source>
        <dbReference type="ARBA" id="ARBA00022741"/>
    </source>
</evidence>
<dbReference type="InterPro" id="IPR006689">
    <property type="entry name" value="Small_GTPase_ARF/SAR"/>
</dbReference>
<dbReference type="PROSITE" id="PS51417">
    <property type="entry name" value="ARF"/>
    <property type="match status" value="1"/>
</dbReference>
<dbReference type="GO" id="GO:0005525">
    <property type="term" value="F:GTP binding"/>
    <property type="evidence" value="ECO:0007669"/>
    <property type="project" value="UniProtKB-KW"/>
</dbReference>
<dbReference type="KEGG" id="dfa:DFA_08489"/>
<name>F4Q2M6_CACFS</name>
<dbReference type="SUPFAM" id="SSF52540">
    <property type="entry name" value="P-loop containing nucleoside triphosphate hydrolases"/>
    <property type="match status" value="1"/>
</dbReference>
<dbReference type="RefSeq" id="XP_004355977.1">
    <property type="nucleotide sequence ID" value="XM_004355924.1"/>
</dbReference>
<dbReference type="PANTHER" id="PTHR11711">
    <property type="entry name" value="ADP RIBOSYLATION FACTOR-RELATED"/>
    <property type="match status" value="1"/>
</dbReference>
<evidence type="ECO:0000256" key="4">
    <source>
        <dbReference type="PIRSR" id="PIRSR606689-2"/>
    </source>
</evidence>
<feature type="binding site" evidence="3">
    <location>
        <begin position="133"/>
        <end position="136"/>
    </location>
    <ligand>
        <name>GTP</name>
        <dbReference type="ChEBI" id="CHEBI:37565"/>
    </ligand>
</feature>
<accession>F4Q2M6</accession>
<evidence type="ECO:0000313" key="7">
    <source>
        <dbReference type="Proteomes" id="UP000007797"/>
    </source>
</evidence>
<dbReference type="InterPro" id="IPR024156">
    <property type="entry name" value="Small_GTPase_ARF"/>
</dbReference>
<dbReference type="InterPro" id="IPR027417">
    <property type="entry name" value="P-loop_NTPase"/>
</dbReference>
<dbReference type="STRING" id="1054147.F4Q2M6"/>
<keyword evidence="1 3" id="KW-0547">Nucleotide-binding</keyword>
<keyword evidence="4" id="KW-0460">Magnesium</keyword>
<dbReference type="SMART" id="SM00177">
    <property type="entry name" value="ARF"/>
    <property type="match status" value="1"/>
</dbReference>
<dbReference type="GO" id="GO:0003924">
    <property type="term" value="F:GTPase activity"/>
    <property type="evidence" value="ECO:0007669"/>
    <property type="project" value="InterPro"/>
</dbReference>
<dbReference type="PRINTS" id="PR00328">
    <property type="entry name" value="SAR1GTPBP"/>
</dbReference>
<keyword evidence="4" id="KW-0479">Metal-binding</keyword>
<comment type="similarity">
    <text evidence="5">Belongs to the small GTPase superfamily. Arf family.</text>
</comment>
<dbReference type="AlphaFoldDB" id="F4Q2M6"/>
<dbReference type="OrthoDB" id="414781at2759"/>
<protein>
    <recommendedName>
        <fullName evidence="8">ADP-ribosylation like factor</fullName>
    </recommendedName>
</protein>
<dbReference type="OMA" id="QESCAIT"/>
<evidence type="ECO:0000256" key="2">
    <source>
        <dbReference type="ARBA" id="ARBA00023134"/>
    </source>
</evidence>